<keyword evidence="1" id="KW-1133">Transmembrane helix</keyword>
<dbReference type="EMBL" id="QXIU01000201">
    <property type="protein sequence ID" value="RIE08405.1"/>
    <property type="molecule type" value="Genomic_DNA"/>
</dbReference>
<keyword evidence="4" id="KW-1185">Reference proteome</keyword>
<evidence type="ECO:0000313" key="3">
    <source>
        <dbReference type="EMBL" id="RIE08405.1"/>
    </source>
</evidence>
<dbReference type="AlphaFoldDB" id="A0A398D0F0"/>
<gene>
    <name evidence="3" type="ORF">SMC5_08065</name>
    <name evidence="2" type="ORF">SMC6_07255</name>
</gene>
<dbReference type="EMBL" id="QXIT01000124">
    <property type="protein sequence ID" value="RIE07202.1"/>
    <property type="molecule type" value="Genomic_DNA"/>
</dbReference>
<dbReference type="OrthoDB" id="9814116at2"/>
<feature type="transmembrane region" description="Helical" evidence="1">
    <location>
        <begin position="28"/>
        <end position="49"/>
    </location>
</feature>
<proteinExistence type="predicted"/>
<comment type="caution">
    <text evidence="3">The sequence shown here is derived from an EMBL/GenBank/DDBJ whole genome shotgun (WGS) entry which is preliminary data.</text>
</comment>
<evidence type="ECO:0000313" key="2">
    <source>
        <dbReference type="EMBL" id="RIE07202.1"/>
    </source>
</evidence>
<keyword evidence="1" id="KW-0812">Transmembrane</keyword>
<evidence type="ECO:0000313" key="4">
    <source>
        <dbReference type="Proteomes" id="UP000266260"/>
    </source>
</evidence>
<name>A0A398D0F0_9BACT</name>
<sequence>MFALLGFIVFGYLTSRIASSKGRDAAGWFFIGAFTGLFGLVAALIMLPAEYYEEGSSRRPPLS</sequence>
<dbReference type="Proteomes" id="UP000266260">
    <property type="component" value="Unassembled WGS sequence"/>
</dbReference>
<dbReference type="RefSeq" id="WP_119120302.1">
    <property type="nucleotide sequence ID" value="NZ_QXIT01000124.1"/>
</dbReference>
<evidence type="ECO:0000256" key="1">
    <source>
        <dbReference type="SAM" id="Phobius"/>
    </source>
</evidence>
<keyword evidence="1" id="KW-0472">Membrane</keyword>
<protein>
    <submittedName>
        <fullName evidence="3">Uncharacterized protein</fullName>
    </submittedName>
</protein>
<accession>A0A398CWR1</accession>
<evidence type="ECO:0000313" key="5">
    <source>
        <dbReference type="Proteomes" id="UP000266489"/>
    </source>
</evidence>
<organism evidence="3 5">
    <name type="scientific">Candidatus Cryosericum odellii</name>
    <dbReference type="NCBI Taxonomy" id="2290917"/>
    <lineage>
        <taxon>Bacteria</taxon>
        <taxon>Pseudomonadati</taxon>
        <taxon>Caldisericota/Cryosericota group</taxon>
        <taxon>Candidatus Cryosericota</taxon>
        <taxon>Candidatus Cryosericia</taxon>
        <taxon>Candidatus Cryosericales</taxon>
        <taxon>Candidatus Cryosericaceae</taxon>
        <taxon>Candidatus Cryosericum</taxon>
    </lineage>
</organism>
<dbReference type="Proteomes" id="UP000266489">
    <property type="component" value="Unassembled WGS sequence"/>
</dbReference>
<accession>A0A398D0F0</accession>
<reference evidence="4 5" key="1">
    <citation type="submission" date="2018-09" db="EMBL/GenBank/DDBJ databases">
        <title>Discovery and Ecogenomic Context for Candidatus Cryosericales, a Global Caldiserica Order Active in Thawing Permafrost.</title>
        <authorList>
            <person name="Martinez M.A."/>
            <person name="Woodcroft B.J."/>
            <person name="Ignacio Espinoza J.C."/>
            <person name="Zayed A."/>
            <person name="Singleton C.M."/>
            <person name="Boyd J."/>
            <person name="Li Y.-F."/>
            <person name="Purvine S."/>
            <person name="Maughan H."/>
            <person name="Hodgkins S.B."/>
            <person name="Anderson D."/>
            <person name="Sederholm M."/>
            <person name="Temperton B."/>
            <person name="Saleska S.R."/>
            <person name="Tyson G.W."/>
            <person name="Rich V.I."/>
        </authorList>
    </citation>
    <scope>NUCLEOTIDE SEQUENCE [LARGE SCALE GENOMIC DNA]</scope>
    <source>
        <strain evidence="3 5">SMC5</strain>
        <strain evidence="2 4">SMC6</strain>
    </source>
</reference>